<protein>
    <submittedName>
        <fullName evidence="4">T9SS type A sorting domain-containing protein</fullName>
    </submittedName>
</protein>
<reference evidence="5" key="1">
    <citation type="journal article" date="2019" name="Int. J. Syst. Evol. Microbiol.">
        <title>The Global Catalogue of Microorganisms (GCM) 10K type strain sequencing project: providing services to taxonomists for standard genome sequencing and annotation.</title>
        <authorList>
            <consortium name="The Broad Institute Genomics Platform"/>
            <consortium name="The Broad Institute Genome Sequencing Center for Infectious Disease"/>
            <person name="Wu L."/>
            <person name="Ma J."/>
        </authorList>
    </citation>
    <scope>NUCLEOTIDE SEQUENCE [LARGE SCALE GENOMIC DNA]</scope>
    <source>
        <strain evidence="5">KCTC 32514</strain>
    </source>
</reference>
<evidence type="ECO:0000256" key="1">
    <source>
        <dbReference type="ARBA" id="ARBA00022729"/>
    </source>
</evidence>
<gene>
    <name evidence="4" type="ORF">ACFS29_04115</name>
</gene>
<name>A0ABW5ZPG3_9FLAO</name>
<evidence type="ECO:0000313" key="4">
    <source>
        <dbReference type="EMBL" id="MFD2914812.1"/>
    </source>
</evidence>
<proteinExistence type="predicted"/>
<evidence type="ECO:0000256" key="2">
    <source>
        <dbReference type="SAM" id="SignalP"/>
    </source>
</evidence>
<dbReference type="NCBIfam" id="TIGR04183">
    <property type="entry name" value="Por_Secre_tail"/>
    <property type="match status" value="1"/>
</dbReference>
<evidence type="ECO:0000313" key="5">
    <source>
        <dbReference type="Proteomes" id="UP001597548"/>
    </source>
</evidence>
<evidence type="ECO:0000259" key="3">
    <source>
        <dbReference type="Pfam" id="PF18962"/>
    </source>
</evidence>
<feature type="signal peptide" evidence="2">
    <location>
        <begin position="1"/>
        <end position="22"/>
    </location>
</feature>
<feature type="chain" id="PRO_5045301086" evidence="2">
    <location>
        <begin position="23"/>
        <end position="379"/>
    </location>
</feature>
<dbReference type="RefSeq" id="WP_194507517.1">
    <property type="nucleotide sequence ID" value="NZ_JADILU010000003.1"/>
</dbReference>
<keyword evidence="1 2" id="KW-0732">Signal</keyword>
<organism evidence="4 5">
    <name type="scientific">Psychroserpens luteus</name>
    <dbReference type="NCBI Taxonomy" id="1434066"/>
    <lineage>
        <taxon>Bacteria</taxon>
        <taxon>Pseudomonadati</taxon>
        <taxon>Bacteroidota</taxon>
        <taxon>Flavobacteriia</taxon>
        <taxon>Flavobacteriales</taxon>
        <taxon>Flavobacteriaceae</taxon>
        <taxon>Psychroserpens</taxon>
    </lineage>
</organism>
<dbReference type="Gene3D" id="2.40.128.720">
    <property type="match status" value="3"/>
</dbReference>
<dbReference type="InterPro" id="IPR026444">
    <property type="entry name" value="Secre_tail"/>
</dbReference>
<keyword evidence="5" id="KW-1185">Reference proteome</keyword>
<sequence>MNSKIYFVFFLFAGILSAQQQAPPVPETWETDVWFDNDWMHISTVDYTFNSECLPIYVLLQTLDFSTNMFVNSAQLNISYNANSQITTSTNELWNTDLQIWENGQRSDFSYTGNNLTLVEIYIWENNDWQINETIQNTYNSNDLLIEALYQERNVNSSILVNREKNDYTYTTFPQIDTIVNSTWDDTNSIWITNSRVTFVYDSSNLVDSKISEDWENNQWINNDIEEFTYDGNDFLIESLSSDWSTTISTYEQTDREFYTNNSQGYPVEVIDQTYFFGNWLNTTRDRRIYPNCATLNVNDDLAEEFSIYPNPVLNQLTIKTPSEFNGTIEIIDINGKRVYNQNWSSNLITIDVSMLNSGVYILKILDDNTLIIKRIIKQ</sequence>
<accession>A0ABW5ZPG3</accession>
<dbReference type="Proteomes" id="UP001597548">
    <property type="component" value="Unassembled WGS sequence"/>
</dbReference>
<dbReference type="Pfam" id="PF18962">
    <property type="entry name" value="Por_Secre_tail"/>
    <property type="match status" value="1"/>
</dbReference>
<comment type="caution">
    <text evidence="4">The sequence shown here is derived from an EMBL/GenBank/DDBJ whole genome shotgun (WGS) entry which is preliminary data.</text>
</comment>
<dbReference type="EMBL" id="JBHUOS010000001">
    <property type="protein sequence ID" value="MFD2914812.1"/>
    <property type="molecule type" value="Genomic_DNA"/>
</dbReference>
<feature type="domain" description="Secretion system C-terminal sorting" evidence="3">
    <location>
        <begin position="308"/>
        <end position="377"/>
    </location>
</feature>